<dbReference type="InterPro" id="IPR036692">
    <property type="entry name" value="Shew3726-like_sf"/>
</dbReference>
<gene>
    <name evidence="1" type="ORF">D1Z90_04140</name>
</gene>
<dbReference type="Proteomes" id="UP000283255">
    <property type="component" value="Unassembled WGS sequence"/>
</dbReference>
<keyword evidence="2" id="KW-1185">Reference proteome</keyword>
<dbReference type="OrthoDB" id="6465020at2"/>
<comment type="caution">
    <text evidence="1">The sequence shown here is derived from an EMBL/GenBank/DDBJ whole genome shotgun (WGS) entry which is preliminary data.</text>
</comment>
<name>A0A418YJ43_9GAMM</name>
<organism evidence="1 2">
    <name type="scientific">Motilimonas pumila</name>
    <dbReference type="NCBI Taxonomy" id="2303987"/>
    <lineage>
        <taxon>Bacteria</taxon>
        <taxon>Pseudomonadati</taxon>
        <taxon>Pseudomonadota</taxon>
        <taxon>Gammaproteobacteria</taxon>
        <taxon>Alteromonadales</taxon>
        <taxon>Alteromonadales genera incertae sedis</taxon>
        <taxon>Motilimonas</taxon>
    </lineage>
</organism>
<protein>
    <submittedName>
        <fullName evidence="1">DUF1488 domain-containing protein</fullName>
    </submittedName>
</protein>
<sequence length="83" mass="9435">MNQAIQFPDQQTWSEEKQQIEFPALVMGQLIVCRVSKASLLRLAIVEQGEAMTLFSELRFDLEEMAEEKINAEDFAPDGGIFI</sequence>
<dbReference type="RefSeq" id="WP_119909472.1">
    <property type="nucleotide sequence ID" value="NZ_QZCH01000002.1"/>
</dbReference>
<evidence type="ECO:0000313" key="2">
    <source>
        <dbReference type="Proteomes" id="UP000283255"/>
    </source>
</evidence>
<dbReference type="AlphaFoldDB" id="A0A418YJ43"/>
<dbReference type="Pfam" id="PF07369">
    <property type="entry name" value="DUF1488"/>
    <property type="match status" value="1"/>
</dbReference>
<dbReference type="InterPro" id="IPR009962">
    <property type="entry name" value="DUF1488"/>
</dbReference>
<dbReference type="Gene3D" id="3.30.160.140">
    <property type="entry name" value="Shew3726-like"/>
    <property type="match status" value="1"/>
</dbReference>
<proteinExistence type="predicted"/>
<evidence type="ECO:0000313" key="1">
    <source>
        <dbReference type="EMBL" id="RJG50671.1"/>
    </source>
</evidence>
<reference evidence="1 2" key="2">
    <citation type="submission" date="2019-01" db="EMBL/GenBank/DDBJ databases">
        <title>Motilimonas pumilus sp. nov., isolated from the gut of sea cucumber (Apostichopus japonicus).</title>
        <authorList>
            <person name="Wang F.-Q."/>
            <person name="Ren L.-H."/>
            <person name="Lin Y.-W."/>
            <person name="Sun G.-H."/>
            <person name="Du Z.-J."/>
            <person name="Zhao J.-X."/>
            <person name="Liu X.-J."/>
            <person name="Liu L.-J."/>
        </authorList>
    </citation>
    <scope>NUCLEOTIDE SEQUENCE [LARGE SCALE GENOMIC DNA]</scope>
    <source>
        <strain evidence="1 2">PLHSC7-2</strain>
    </source>
</reference>
<accession>A0A418YJ43</accession>
<reference evidence="1 2" key="1">
    <citation type="submission" date="2018-09" db="EMBL/GenBank/DDBJ databases">
        <authorList>
            <person name="Wang F."/>
        </authorList>
    </citation>
    <scope>NUCLEOTIDE SEQUENCE [LARGE SCALE GENOMIC DNA]</scope>
    <source>
        <strain evidence="1 2">PLHSC7-2</strain>
    </source>
</reference>
<dbReference type="SUPFAM" id="SSF160272">
    <property type="entry name" value="Shew3726-like"/>
    <property type="match status" value="1"/>
</dbReference>
<dbReference type="EMBL" id="QZCH01000002">
    <property type="protein sequence ID" value="RJG50671.1"/>
    <property type="molecule type" value="Genomic_DNA"/>
</dbReference>